<keyword evidence="3" id="KW-1185">Reference proteome</keyword>
<dbReference type="AlphaFoldDB" id="A0A9P6KMF2"/>
<feature type="region of interest" description="Disordered" evidence="1">
    <location>
        <begin position="104"/>
        <end position="123"/>
    </location>
</feature>
<proteinExistence type="predicted"/>
<dbReference type="Proteomes" id="UP000756921">
    <property type="component" value="Unassembled WGS sequence"/>
</dbReference>
<accession>A0A9P6KMF2</accession>
<evidence type="ECO:0000313" key="3">
    <source>
        <dbReference type="Proteomes" id="UP000756921"/>
    </source>
</evidence>
<sequence length="147" mass="15887">MNCYSQQQQQQQQTHYATPDFHAPTLPLTATLSLPISPLPNVVQPLLCPISFPLALLRPASPRIPSPHLTPTTTTLPDRYRTGNGLLLSLRWRASQGTMLPETMAASSQGGTTAHGRGQGRRRAELARLNTASRVLPGRAGYTHGTG</sequence>
<evidence type="ECO:0000313" key="2">
    <source>
        <dbReference type="EMBL" id="KAF9731890.1"/>
    </source>
</evidence>
<gene>
    <name evidence="2" type="ORF">PMIN01_09819</name>
</gene>
<dbReference type="EMBL" id="WJXW01000011">
    <property type="protein sequence ID" value="KAF9731890.1"/>
    <property type="molecule type" value="Genomic_DNA"/>
</dbReference>
<organism evidence="2 3">
    <name type="scientific">Paraphaeosphaeria minitans</name>
    <dbReference type="NCBI Taxonomy" id="565426"/>
    <lineage>
        <taxon>Eukaryota</taxon>
        <taxon>Fungi</taxon>
        <taxon>Dikarya</taxon>
        <taxon>Ascomycota</taxon>
        <taxon>Pezizomycotina</taxon>
        <taxon>Dothideomycetes</taxon>
        <taxon>Pleosporomycetidae</taxon>
        <taxon>Pleosporales</taxon>
        <taxon>Massarineae</taxon>
        <taxon>Didymosphaeriaceae</taxon>
        <taxon>Paraphaeosphaeria</taxon>
    </lineage>
</organism>
<name>A0A9P6KMF2_9PLEO</name>
<comment type="caution">
    <text evidence="2">The sequence shown here is derived from an EMBL/GenBank/DDBJ whole genome shotgun (WGS) entry which is preliminary data.</text>
</comment>
<evidence type="ECO:0000256" key="1">
    <source>
        <dbReference type="SAM" id="MobiDB-lite"/>
    </source>
</evidence>
<reference evidence="2" key="1">
    <citation type="journal article" date="2020" name="Mol. Plant Microbe Interact.">
        <title>Genome Sequence of the Biocontrol Agent Coniothyrium minitans strain Conio (IMI 134523).</title>
        <authorList>
            <person name="Patel D."/>
            <person name="Shittu T.A."/>
            <person name="Baroncelli R."/>
            <person name="Muthumeenakshi S."/>
            <person name="Osborne T.H."/>
            <person name="Janganan T.K."/>
            <person name="Sreenivasaprasad S."/>
        </authorList>
    </citation>
    <scope>NUCLEOTIDE SEQUENCE</scope>
    <source>
        <strain evidence="2">Conio</strain>
    </source>
</reference>
<protein>
    <submittedName>
        <fullName evidence="2">Uncharacterized protein</fullName>
    </submittedName>
</protein>